<sequence length="32" mass="4000">MVFMRMAYIDNSNSSTHPMKIFRNCYFQKFYK</sequence>
<protein>
    <submittedName>
        <fullName evidence="1">Uncharacterized protein</fullName>
    </submittedName>
</protein>
<reference evidence="1" key="1">
    <citation type="submission" date="2014-09" db="EMBL/GenBank/DDBJ databases">
        <authorList>
            <person name="Magalhaes I.L.F."/>
            <person name="Oliveira U."/>
            <person name="Santos F.R."/>
            <person name="Vidigal T.H.D.A."/>
            <person name="Brescovit A.D."/>
            <person name="Santos A.J."/>
        </authorList>
    </citation>
    <scope>NUCLEOTIDE SEQUENCE</scope>
    <source>
        <tissue evidence="1">Shoot tissue taken approximately 20 cm above the soil surface</tissue>
    </source>
</reference>
<organism evidence="1">
    <name type="scientific">Arundo donax</name>
    <name type="common">Giant reed</name>
    <name type="synonym">Donax arundinaceus</name>
    <dbReference type="NCBI Taxonomy" id="35708"/>
    <lineage>
        <taxon>Eukaryota</taxon>
        <taxon>Viridiplantae</taxon>
        <taxon>Streptophyta</taxon>
        <taxon>Embryophyta</taxon>
        <taxon>Tracheophyta</taxon>
        <taxon>Spermatophyta</taxon>
        <taxon>Magnoliopsida</taxon>
        <taxon>Liliopsida</taxon>
        <taxon>Poales</taxon>
        <taxon>Poaceae</taxon>
        <taxon>PACMAD clade</taxon>
        <taxon>Arundinoideae</taxon>
        <taxon>Arundineae</taxon>
        <taxon>Arundo</taxon>
    </lineage>
</organism>
<reference evidence="1" key="2">
    <citation type="journal article" date="2015" name="Data Brief">
        <title>Shoot transcriptome of the giant reed, Arundo donax.</title>
        <authorList>
            <person name="Barrero R.A."/>
            <person name="Guerrero F.D."/>
            <person name="Moolhuijzen P."/>
            <person name="Goolsby J.A."/>
            <person name="Tidwell J."/>
            <person name="Bellgard S.E."/>
            <person name="Bellgard M.I."/>
        </authorList>
    </citation>
    <scope>NUCLEOTIDE SEQUENCE</scope>
    <source>
        <tissue evidence="1">Shoot tissue taken approximately 20 cm above the soil surface</tissue>
    </source>
</reference>
<dbReference type="AlphaFoldDB" id="A0A0A9FRP4"/>
<proteinExistence type="predicted"/>
<evidence type="ECO:0000313" key="1">
    <source>
        <dbReference type="EMBL" id="JAE14952.1"/>
    </source>
</evidence>
<name>A0A0A9FRP4_ARUDO</name>
<dbReference type="EMBL" id="GBRH01182944">
    <property type="protein sequence ID" value="JAE14952.1"/>
    <property type="molecule type" value="Transcribed_RNA"/>
</dbReference>
<accession>A0A0A9FRP4</accession>